<dbReference type="PANTHER" id="PTHR48050:SF11">
    <property type="entry name" value="GLYCOSYLTRANSFERASE"/>
    <property type="match status" value="1"/>
</dbReference>
<evidence type="ECO:0000313" key="3">
    <source>
        <dbReference type="Proteomes" id="UP001293254"/>
    </source>
</evidence>
<reference evidence="2" key="1">
    <citation type="submission" date="2020-06" db="EMBL/GenBank/DDBJ databases">
        <authorList>
            <person name="Li T."/>
            <person name="Hu X."/>
            <person name="Zhang T."/>
            <person name="Song X."/>
            <person name="Zhang H."/>
            <person name="Dai N."/>
            <person name="Sheng W."/>
            <person name="Hou X."/>
            <person name="Wei L."/>
        </authorList>
    </citation>
    <scope>NUCLEOTIDE SEQUENCE</scope>
    <source>
        <strain evidence="2">3651</strain>
        <tissue evidence="2">Leaf</tissue>
    </source>
</reference>
<protein>
    <submittedName>
        <fullName evidence="2">O-mycaminosyltylonolide 6-deoxyallosyltransferase</fullName>
    </submittedName>
</protein>
<evidence type="ECO:0000313" key="2">
    <source>
        <dbReference type="EMBL" id="KAK4438268.1"/>
    </source>
</evidence>
<gene>
    <name evidence="2" type="ORF">Salat_0161000</name>
</gene>
<proteinExistence type="predicted"/>
<dbReference type="Gene3D" id="3.40.50.2000">
    <property type="entry name" value="Glycogen Phosphorylase B"/>
    <property type="match status" value="1"/>
</dbReference>
<dbReference type="Proteomes" id="UP001293254">
    <property type="component" value="Unassembled WGS sequence"/>
</dbReference>
<accession>A0AAE1YYU0</accession>
<keyword evidence="3" id="KW-1185">Reference proteome</keyword>
<dbReference type="Pfam" id="PF06722">
    <property type="entry name" value="EryCIII-like_C"/>
    <property type="match status" value="1"/>
</dbReference>
<dbReference type="AlphaFoldDB" id="A0AAE1YYU0"/>
<dbReference type="InterPro" id="IPR010610">
    <property type="entry name" value="EryCIII-like_C"/>
</dbReference>
<organism evidence="2 3">
    <name type="scientific">Sesamum alatum</name>
    <dbReference type="NCBI Taxonomy" id="300844"/>
    <lineage>
        <taxon>Eukaryota</taxon>
        <taxon>Viridiplantae</taxon>
        <taxon>Streptophyta</taxon>
        <taxon>Embryophyta</taxon>
        <taxon>Tracheophyta</taxon>
        <taxon>Spermatophyta</taxon>
        <taxon>Magnoliopsida</taxon>
        <taxon>eudicotyledons</taxon>
        <taxon>Gunneridae</taxon>
        <taxon>Pentapetalae</taxon>
        <taxon>asterids</taxon>
        <taxon>lamiids</taxon>
        <taxon>Lamiales</taxon>
        <taxon>Pedaliaceae</taxon>
        <taxon>Sesamum</taxon>
    </lineage>
</organism>
<dbReference type="SUPFAM" id="SSF53756">
    <property type="entry name" value="UDP-Glycosyltransferase/glycogen phosphorylase"/>
    <property type="match status" value="1"/>
</dbReference>
<reference evidence="2" key="2">
    <citation type="journal article" date="2024" name="Plant">
        <title>Genomic evolution and insights into agronomic trait innovations of Sesamum species.</title>
        <authorList>
            <person name="Miao H."/>
            <person name="Wang L."/>
            <person name="Qu L."/>
            <person name="Liu H."/>
            <person name="Sun Y."/>
            <person name="Le M."/>
            <person name="Wang Q."/>
            <person name="Wei S."/>
            <person name="Zheng Y."/>
            <person name="Lin W."/>
            <person name="Duan Y."/>
            <person name="Cao H."/>
            <person name="Xiong S."/>
            <person name="Wang X."/>
            <person name="Wei L."/>
            <person name="Li C."/>
            <person name="Ma Q."/>
            <person name="Ju M."/>
            <person name="Zhao R."/>
            <person name="Li G."/>
            <person name="Mu C."/>
            <person name="Tian Q."/>
            <person name="Mei H."/>
            <person name="Zhang T."/>
            <person name="Gao T."/>
            <person name="Zhang H."/>
        </authorList>
    </citation>
    <scope>NUCLEOTIDE SEQUENCE</scope>
    <source>
        <strain evidence="2">3651</strain>
    </source>
</reference>
<evidence type="ECO:0000259" key="1">
    <source>
        <dbReference type="Pfam" id="PF06722"/>
    </source>
</evidence>
<dbReference type="InterPro" id="IPR050426">
    <property type="entry name" value="Glycosyltransferase_28"/>
</dbReference>
<comment type="caution">
    <text evidence="2">The sequence shown here is derived from an EMBL/GenBank/DDBJ whole genome shotgun (WGS) entry which is preliminary data.</text>
</comment>
<dbReference type="PANTHER" id="PTHR48050">
    <property type="entry name" value="STEROL 3-BETA-GLUCOSYLTRANSFERASE"/>
    <property type="match status" value="1"/>
</dbReference>
<dbReference type="EMBL" id="JACGWO010000001">
    <property type="protein sequence ID" value="KAK4438268.1"/>
    <property type="molecule type" value="Genomic_DNA"/>
</dbReference>
<name>A0AAE1YYU0_9LAMI</name>
<feature type="domain" description="Erythromycin biosynthesis protein CIII-like C-terminal" evidence="1">
    <location>
        <begin position="82"/>
        <end position="135"/>
    </location>
</feature>
<dbReference type="GO" id="GO:0016757">
    <property type="term" value="F:glycosyltransferase activity"/>
    <property type="evidence" value="ECO:0007669"/>
    <property type="project" value="UniProtKB-ARBA"/>
</dbReference>
<sequence>MGYLKNPQAFLQVLGNVLSITSHRFILLTAGYGPLDAAIKMFAQTPSSSSEQMQPGEVQSWLFDARLFCFSGSALAKGSNNAIPYNWLFPRCAAAIHHGGSGSTAAALHAGIPQVICPFILDQFYWAERMFWLGVAPEPLKSSCLLPDKDDDRCILEAANVLVGAINYALCPEVKLHAKQIANRISSEDGVSRALRIIKEEILHVDATN</sequence>